<proteinExistence type="predicted"/>
<sequence length="303" mass="32339">MLGSGSPLTALQIAEISGMGSADEVLEKLSGILRISGTTYRAVASFTGDSEFLARLSCPFCGSQDLSRDELVEHIACGYVGRLSEFRAEDGSTRCPRCKAKVDSESRSLRSIGFWYMCNSCHQTFPRPNLSLVGVKSGVEISPEQLVPVKEISYDVPEELRGALSGLLDLLDRLDESASSKGYRSMGPFRLKGKSGVEHEFCSSLDGNGSRVLVDLALCGDSSRVLRQVTKAFDASTELPVVLLVAPDVNDPALKMLIAAALPNLRVRVLTSNDPAALPDLLAKALEAGFPQEASPDATARGA</sequence>
<organism evidence="2 3">
    <name type="scientific">Conexivisphaera calida</name>
    <dbReference type="NCBI Taxonomy" id="1874277"/>
    <lineage>
        <taxon>Archaea</taxon>
        <taxon>Nitrososphaerota</taxon>
        <taxon>Conexivisphaeria</taxon>
        <taxon>Conexivisphaerales</taxon>
        <taxon>Conexivisphaeraceae</taxon>
        <taxon>Conexivisphaera</taxon>
    </lineage>
</organism>
<feature type="domain" description="Thaumarchaeal output" evidence="1">
    <location>
        <begin position="55"/>
        <end position="154"/>
    </location>
</feature>
<dbReference type="InterPro" id="IPR040572">
    <property type="entry name" value="TackOD1"/>
</dbReference>
<dbReference type="KEGG" id="ccai:NAS2_0570"/>
<dbReference type="Proteomes" id="UP000509448">
    <property type="component" value="Chromosome"/>
</dbReference>
<keyword evidence="3" id="KW-1185">Reference proteome</keyword>
<evidence type="ECO:0000313" key="2">
    <source>
        <dbReference type="EMBL" id="BBE41959.1"/>
    </source>
</evidence>
<dbReference type="EMBL" id="AP018732">
    <property type="protein sequence ID" value="BBE41959.1"/>
    <property type="molecule type" value="Genomic_DNA"/>
</dbReference>
<dbReference type="AlphaFoldDB" id="A0A4P2VBQ3"/>
<protein>
    <recommendedName>
        <fullName evidence="1">Thaumarchaeal output domain-containing protein</fullName>
    </recommendedName>
</protein>
<evidence type="ECO:0000259" key="1">
    <source>
        <dbReference type="Pfam" id="PF18551"/>
    </source>
</evidence>
<accession>A0A4P2VBQ3</accession>
<evidence type="ECO:0000313" key="3">
    <source>
        <dbReference type="Proteomes" id="UP000509448"/>
    </source>
</evidence>
<reference evidence="2 3" key="1">
    <citation type="journal article" date="2019" name="ISME J.">
        <title>Isolation and characterization of a thermophilic sulfur- and iron-reducing thaumarchaeote from a terrestrial acidic hot spring.</title>
        <authorList>
            <person name="Kato S."/>
            <person name="Itoh T."/>
            <person name="Yuki M."/>
            <person name="Nagamori M."/>
            <person name="Ohnishi M."/>
            <person name="Uematsu K."/>
            <person name="Suzuki K."/>
            <person name="Takashina T."/>
            <person name="Ohkuma M."/>
        </authorList>
    </citation>
    <scope>NUCLEOTIDE SEQUENCE [LARGE SCALE GENOMIC DNA]</scope>
    <source>
        <strain evidence="2 3">NAS-02</strain>
    </source>
</reference>
<dbReference type="Pfam" id="PF18551">
    <property type="entry name" value="TackOD1"/>
    <property type="match status" value="1"/>
</dbReference>
<name>A0A4P2VBQ3_9ARCH</name>
<gene>
    <name evidence="2" type="ORF">NAS2_0570</name>
</gene>